<feature type="region of interest" description="Disordered" evidence="1">
    <location>
        <begin position="119"/>
        <end position="148"/>
    </location>
</feature>
<reference evidence="2" key="2">
    <citation type="submission" date="2023-06" db="EMBL/GenBank/DDBJ databases">
        <authorList>
            <consortium name="Lawrence Berkeley National Laboratory"/>
            <person name="Haridas S."/>
            <person name="Hensen N."/>
            <person name="Bonometti L."/>
            <person name="Westerberg I."/>
            <person name="Brannstrom I.O."/>
            <person name="Guillou S."/>
            <person name="Cros-Aarteil S."/>
            <person name="Calhoun S."/>
            <person name="Kuo A."/>
            <person name="Mondo S."/>
            <person name="Pangilinan J."/>
            <person name="Riley R."/>
            <person name="Labutti K."/>
            <person name="Andreopoulos B."/>
            <person name="Lipzen A."/>
            <person name="Chen C."/>
            <person name="Yanf M."/>
            <person name="Daum C."/>
            <person name="Ng V."/>
            <person name="Clum A."/>
            <person name="Steindorff A."/>
            <person name="Ohm R."/>
            <person name="Martin F."/>
            <person name="Silar P."/>
            <person name="Natvig D."/>
            <person name="Lalanne C."/>
            <person name="Gautier V."/>
            <person name="Ament-Velasquez S.L."/>
            <person name="Kruys A."/>
            <person name="Hutchinson M.I."/>
            <person name="Powell A.J."/>
            <person name="Barry K."/>
            <person name="Miller A.N."/>
            <person name="Grigoriev I.V."/>
            <person name="Debuchy R."/>
            <person name="Gladieux P."/>
            <person name="Thoren M.H."/>
            <person name="Johannesson H."/>
        </authorList>
    </citation>
    <scope>NUCLEOTIDE SEQUENCE</scope>
    <source>
        <strain evidence="2">CBS 560.94</strain>
    </source>
</reference>
<organism evidence="2 3">
    <name type="scientific">Neurospora tetraspora</name>
    <dbReference type="NCBI Taxonomy" id="94610"/>
    <lineage>
        <taxon>Eukaryota</taxon>
        <taxon>Fungi</taxon>
        <taxon>Dikarya</taxon>
        <taxon>Ascomycota</taxon>
        <taxon>Pezizomycotina</taxon>
        <taxon>Sordariomycetes</taxon>
        <taxon>Sordariomycetidae</taxon>
        <taxon>Sordariales</taxon>
        <taxon>Sordariaceae</taxon>
        <taxon>Neurospora</taxon>
    </lineage>
</organism>
<accession>A0AAE0JA84</accession>
<name>A0AAE0JA84_9PEZI</name>
<reference evidence="2" key="1">
    <citation type="journal article" date="2023" name="Mol. Phylogenet. Evol.">
        <title>Genome-scale phylogeny and comparative genomics of the fungal order Sordariales.</title>
        <authorList>
            <person name="Hensen N."/>
            <person name="Bonometti L."/>
            <person name="Westerberg I."/>
            <person name="Brannstrom I.O."/>
            <person name="Guillou S."/>
            <person name="Cros-Aarteil S."/>
            <person name="Calhoun S."/>
            <person name="Haridas S."/>
            <person name="Kuo A."/>
            <person name="Mondo S."/>
            <person name="Pangilinan J."/>
            <person name="Riley R."/>
            <person name="LaButti K."/>
            <person name="Andreopoulos B."/>
            <person name="Lipzen A."/>
            <person name="Chen C."/>
            <person name="Yan M."/>
            <person name="Daum C."/>
            <person name="Ng V."/>
            <person name="Clum A."/>
            <person name="Steindorff A."/>
            <person name="Ohm R.A."/>
            <person name="Martin F."/>
            <person name="Silar P."/>
            <person name="Natvig D.O."/>
            <person name="Lalanne C."/>
            <person name="Gautier V."/>
            <person name="Ament-Velasquez S.L."/>
            <person name="Kruys A."/>
            <person name="Hutchinson M.I."/>
            <person name="Powell A.J."/>
            <person name="Barry K."/>
            <person name="Miller A.N."/>
            <person name="Grigoriev I.V."/>
            <person name="Debuchy R."/>
            <person name="Gladieux P."/>
            <person name="Hiltunen Thoren M."/>
            <person name="Johannesson H."/>
        </authorList>
    </citation>
    <scope>NUCLEOTIDE SEQUENCE</scope>
    <source>
        <strain evidence="2">CBS 560.94</strain>
    </source>
</reference>
<evidence type="ECO:0000313" key="2">
    <source>
        <dbReference type="EMBL" id="KAK3339526.1"/>
    </source>
</evidence>
<evidence type="ECO:0000313" key="3">
    <source>
        <dbReference type="Proteomes" id="UP001278500"/>
    </source>
</evidence>
<dbReference type="Proteomes" id="UP001278500">
    <property type="component" value="Unassembled WGS sequence"/>
</dbReference>
<evidence type="ECO:0000256" key="1">
    <source>
        <dbReference type="SAM" id="MobiDB-lite"/>
    </source>
</evidence>
<dbReference type="EMBL" id="JAUEPP010000007">
    <property type="protein sequence ID" value="KAK3339526.1"/>
    <property type="molecule type" value="Genomic_DNA"/>
</dbReference>
<proteinExistence type="predicted"/>
<dbReference type="GeneID" id="87865667"/>
<gene>
    <name evidence="2" type="ORF">B0H65DRAFT_511714</name>
</gene>
<feature type="compositionally biased region" description="Acidic residues" evidence="1">
    <location>
        <begin position="373"/>
        <end position="386"/>
    </location>
</feature>
<protein>
    <submittedName>
        <fullName evidence="2">Uncharacterized protein</fullName>
    </submittedName>
</protein>
<keyword evidence="3" id="KW-1185">Reference proteome</keyword>
<dbReference type="RefSeq" id="XP_062678886.1">
    <property type="nucleotide sequence ID" value="XM_062828513.1"/>
</dbReference>
<feature type="region of interest" description="Disordered" evidence="1">
    <location>
        <begin position="373"/>
        <end position="393"/>
    </location>
</feature>
<dbReference type="AlphaFoldDB" id="A0AAE0JA84"/>
<sequence length="393" mass="44011">MREGASRSPRPSRAPAKLCLSFFFSPEHAQTSKQDLSPRHQRRDAYQPARLFWSFHDQIPGRLICPAAQANFGHFQSSLFSNGGANSLTHRNMPGPIRGTGSNGNGGSNRHQPYYFGPSSITLPLRPRRNETPPVARSAPPAPPKPAAKRFSKLKDFMPKAGMKFKARPTVTARMRRDKAIWLAMMDIVPFFKARHLQASLTEIMDIATETVIRRKPPVDFVECLSEGDGLITVEATLQTLRIVRENHPLSRRLSPATFAELFIEIVKARDAYFAHHRERGTNPQTVDAHSKLAQAVDRFLAVAWFWDGMEIFVKMESEHMELEARAIDNEDTTEEQEVLHPDDEGTVAAVSSLVAGFNGCSVWTLSTEKYEDDVDPITDEEEDEVMGGTQVS</sequence>
<comment type="caution">
    <text evidence="2">The sequence shown here is derived from an EMBL/GenBank/DDBJ whole genome shotgun (WGS) entry which is preliminary data.</text>
</comment>